<evidence type="ECO:0000256" key="3">
    <source>
        <dbReference type="ARBA" id="ARBA00023163"/>
    </source>
</evidence>
<reference evidence="6 7" key="1">
    <citation type="journal article" date="2015" name="Nature">
        <title>rRNA introns, odd ribosomes, and small enigmatic genomes across a large radiation of phyla.</title>
        <authorList>
            <person name="Brown C.T."/>
            <person name="Hug L.A."/>
            <person name="Thomas B.C."/>
            <person name="Sharon I."/>
            <person name="Castelle C.J."/>
            <person name="Singh A."/>
            <person name="Wilkins M.J."/>
            <person name="Williams K.H."/>
            <person name="Banfield J.F."/>
        </authorList>
    </citation>
    <scope>NUCLEOTIDE SEQUENCE [LARGE SCALE GENOMIC DNA]</scope>
</reference>
<dbReference type="InterPro" id="IPR050109">
    <property type="entry name" value="HTH-type_TetR-like_transc_reg"/>
</dbReference>
<evidence type="ECO:0000313" key="6">
    <source>
        <dbReference type="EMBL" id="KKU90228.1"/>
    </source>
</evidence>
<sequence>MEPGTREKILAAARELFANQGFKSTSMSDIAAHVGITKAGLYYFFKNKESLYIAIVDDALRAAYEYLEQAVYSSNDLYRMIEALLVVGMRMGASFRAIEPGALDRSAPPYAAIVQRFEDVRRLVVACIERSGLPDPDVAAEVVLNAVHAYVVHTQCGVPRINQLDYARYLASIISNTKRT</sequence>
<dbReference type="Proteomes" id="UP000033882">
    <property type="component" value="Unassembled WGS sequence"/>
</dbReference>
<organism evidence="6 7">
    <name type="scientific">Candidatus Wolfebacteria bacterium GW2011_GWA2_47_9b</name>
    <dbReference type="NCBI Taxonomy" id="1619005"/>
    <lineage>
        <taxon>Bacteria</taxon>
        <taxon>Candidatus Wolfeibacteriota</taxon>
    </lineage>
</organism>
<dbReference type="AlphaFoldDB" id="A0A0G1WIT7"/>
<dbReference type="PROSITE" id="PS50977">
    <property type="entry name" value="HTH_TETR_2"/>
    <property type="match status" value="1"/>
</dbReference>
<dbReference type="PANTHER" id="PTHR30055:SF226">
    <property type="entry name" value="HTH-TYPE TRANSCRIPTIONAL REGULATOR PKSA"/>
    <property type="match status" value="1"/>
</dbReference>
<name>A0A0G1WIT7_9BACT</name>
<comment type="caution">
    <text evidence="6">The sequence shown here is derived from an EMBL/GenBank/DDBJ whole genome shotgun (WGS) entry which is preliminary data.</text>
</comment>
<dbReference type="EMBL" id="LCPB01000005">
    <property type="protein sequence ID" value="KKU90228.1"/>
    <property type="molecule type" value="Genomic_DNA"/>
</dbReference>
<dbReference type="PROSITE" id="PS01081">
    <property type="entry name" value="HTH_TETR_1"/>
    <property type="match status" value="1"/>
</dbReference>
<dbReference type="GO" id="GO:0003700">
    <property type="term" value="F:DNA-binding transcription factor activity"/>
    <property type="evidence" value="ECO:0007669"/>
    <property type="project" value="TreeGrafter"/>
</dbReference>
<accession>A0A0G1WIT7</accession>
<dbReference type="FunFam" id="1.10.10.60:FF:000141">
    <property type="entry name" value="TetR family transcriptional regulator"/>
    <property type="match status" value="1"/>
</dbReference>
<evidence type="ECO:0000256" key="1">
    <source>
        <dbReference type="ARBA" id="ARBA00023015"/>
    </source>
</evidence>
<keyword evidence="3" id="KW-0804">Transcription</keyword>
<evidence type="ECO:0000259" key="5">
    <source>
        <dbReference type="PROSITE" id="PS50977"/>
    </source>
</evidence>
<dbReference type="InterPro" id="IPR001647">
    <property type="entry name" value="HTH_TetR"/>
</dbReference>
<proteinExistence type="predicted"/>
<feature type="domain" description="HTH tetR-type" evidence="5">
    <location>
        <begin position="3"/>
        <end position="63"/>
    </location>
</feature>
<dbReference type="SUPFAM" id="SSF46689">
    <property type="entry name" value="Homeodomain-like"/>
    <property type="match status" value="1"/>
</dbReference>
<gene>
    <name evidence="6" type="ORF">UY19_C0005G0031</name>
</gene>
<dbReference type="GO" id="GO:0000976">
    <property type="term" value="F:transcription cis-regulatory region binding"/>
    <property type="evidence" value="ECO:0007669"/>
    <property type="project" value="TreeGrafter"/>
</dbReference>
<dbReference type="Gene3D" id="1.10.357.10">
    <property type="entry name" value="Tetracycline Repressor, domain 2"/>
    <property type="match status" value="1"/>
</dbReference>
<evidence type="ECO:0000256" key="4">
    <source>
        <dbReference type="PROSITE-ProRule" id="PRU00335"/>
    </source>
</evidence>
<protein>
    <submittedName>
        <fullName evidence="6">Transcriptional regulator, TetR family</fullName>
    </submittedName>
</protein>
<dbReference type="PANTHER" id="PTHR30055">
    <property type="entry name" value="HTH-TYPE TRANSCRIPTIONAL REGULATOR RUTR"/>
    <property type="match status" value="1"/>
</dbReference>
<dbReference type="InterPro" id="IPR023772">
    <property type="entry name" value="DNA-bd_HTH_TetR-type_CS"/>
</dbReference>
<keyword evidence="1" id="KW-0805">Transcription regulation</keyword>
<keyword evidence="2 4" id="KW-0238">DNA-binding</keyword>
<evidence type="ECO:0000313" key="7">
    <source>
        <dbReference type="Proteomes" id="UP000033882"/>
    </source>
</evidence>
<dbReference type="PRINTS" id="PR00455">
    <property type="entry name" value="HTHTETR"/>
</dbReference>
<dbReference type="Pfam" id="PF00440">
    <property type="entry name" value="TetR_N"/>
    <property type="match status" value="1"/>
</dbReference>
<feature type="DNA-binding region" description="H-T-H motif" evidence="4">
    <location>
        <begin position="26"/>
        <end position="45"/>
    </location>
</feature>
<dbReference type="InterPro" id="IPR009057">
    <property type="entry name" value="Homeodomain-like_sf"/>
</dbReference>
<evidence type="ECO:0000256" key="2">
    <source>
        <dbReference type="ARBA" id="ARBA00023125"/>
    </source>
</evidence>